<evidence type="ECO:0000256" key="1">
    <source>
        <dbReference type="SAM" id="MobiDB-lite"/>
    </source>
</evidence>
<dbReference type="eggNOG" id="ENOG5031BTV">
    <property type="taxonomic scope" value="Bacteria"/>
</dbReference>
<feature type="region of interest" description="Disordered" evidence="1">
    <location>
        <begin position="1"/>
        <end position="77"/>
    </location>
</feature>
<dbReference type="EMBL" id="CP002279">
    <property type="protein sequence ID" value="AEH86989.1"/>
    <property type="molecule type" value="Genomic_DNA"/>
</dbReference>
<feature type="compositionally biased region" description="Basic and acidic residues" evidence="1">
    <location>
        <begin position="19"/>
        <end position="40"/>
    </location>
</feature>
<organism evidence="2 3">
    <name type="scientific">Mesorhizobium opportunistum (strain LMG 24607 / HAMBI 3007 / WSM2075)</name>
    <dbReference type="NCBI Taxonomy" id="536019"/>
    <lineage>
        <taxon>Bacteria</taxon>
        <taxon>Pseudomonadati</taxon>
        <taxon>Pseudomonadota</taxon>
        <taxon>Alphaproteobacteria</taxon>
        <taxon>Hyphomicrobiales</taxon>
        <taxon>Phyllobacteriaceae</taxon>
        <taxon>Mesorhizobium</taxon>
    </lineage>
</organism>
<dbReference type="HOGENOM" id="CLU_196556_1_0_5"/>
<proteinExistence type="predicted"/>
<dbReference type="Proteomes" id="UP000001623">
    <property type="component" value="Chromosome"/>
</dbReference>
<feature type="compositionally biased region" description="Basic residues" evidence="1">
    <location>
        <begin position="46"/>
        <end position="57"/>
    </location>
</feature>
<sequence length="77" mass="8422">MLAIPEWVSADGQAGRDGTMNDKTNEAKKGGTDRKDRLAEQLRANLQKRKAQSRSRRTGGADQRPEGLGGAEEIQKD</sequence>
<name>F7XZK2_MESOW</name>
<reference evidence="2 3" key="1">
    <citation type="submission" date="2010-10" db="EMBL/GenBank/DDBJ databases">
        <title>Complete sequence of Mesorhizobium opportunistum WSM2075.</title>
        <authorList>
            <consortium name="US DOE Joint Genome Institute"/>
            <person name="Lucas S."/>
            <person name="Copeland A."/>
            <person name="Lapidus A."/>
            <person name="Cheng J.-F."/>
            <person name="Bruce D."/>
            <person name="Goodwin L."/>
            <person name="Pitluck S."/>
            <person name="Chertkov O."/>
            <person name="Misra M."/>
            <person name="Detter J.C."/>
            <person name="Han C."/>
            <person name="Tapia R."/>
            <person name="Land M."/>
            <person name="Hauser L."/>
            <person name="Kyrpides N."/>
            <person name="Ovchinnikova G."/>
            <person name="Mavrommatis K.M."/>
            <person name="Tiwari R.P."/>
            <person name="Howieson J.G."/>
            <person name="O'Hara G.W."/>
            <person name="Nandasena K.G."/>
            <person name="Woyke T."/>
        </authorList>
    </citation>
    <scope>NUCLEOTIDE SEQUENCE [LARGE SCALE GENOMIC DNA]</scope>
    <source>
        <strain evidence="3">LMG 24607 / HAMBI 3007 / WSM2075</strain>
    </source>
</reference>
<gene>
    <name evidence="2" type="ordered locus">Mesop_2515</name>
</gene>
<dbReference type="KEGG" id="mop:Mesop_2515"/>
<protein>
    <submittedName>
        <fullName evidence="2">Uncharacterized protein</fullName>
    </submittedName>
</protein>
<evidence type="ECO:0000313" key="2">
    <source>
        <dbReference type="EMBL" id="AEH86989.1"/>
    </source>
</evidence>
<dbReference type="AlphaFoldDB" id="F7XZK2"/>
<accession>F7XZK2</accession>
<evidence type="ECO:0000313" key="3">
    <source>
        <dbReference type="Proteomes" id="UP000001623"/>
    </source>
</evidence>